<dbReference type="EMBL" id="JBHFNT010000161">
    <property type="protein sequence ID" value="MFB2836584.1"/>
    <property type="molecule type" value="Genomic_DNA"/>
</dbReference>
<keyword evidence="2" id="KW-1185">Reference proteome</keyword>
<comment type="caution">
    <text evidence="1">The sequence shown here is derived from an EMBL/GenBank/DDBJ whole genome shotgun (WGS) entry which is preliminary data.</text>
</comment>
<sequence>MESAKIKQSQDVILMEPEQLSLFDIKSKPVFKSQQPTLTMSLDTLVAWKTRIFEYQQQVKGSQPAVQQTLFDLAPTHVDPDSIDPFLLTLQPISFYRMPVDGPGEACLYFVIDNALPLILYVGETCQSNKRWKGTHDCKRYLTFYENLHRVHQLKTAVCMTFWWDAPIATKPRQQLESALIAKWKSPFNKQNWDVWGTPFV</sequence>
<evidence type="ECO:0000313" key="1">
    <source>
        <dbReference type="EMBL" id="MFB2836584.1"/>
    </source>
</evidence>
<organism evidence="1 2">
    <name type="scientific">Floridaenema evergladense BLCC-F167</name>
    <dbReference type="NCBI Taxonomy" id="3153639"/>
    <lineage>
        <taxon>Bacteria</taxon>
        <taxon>Bacillati</taxon>
        <taxon>Cyanobacteriota</taxon>
        <taxon>Cyanophyceae</taxon>
        <taxon>Oscillatoriophycideae</taxon>
        <taxon>Aerosakkonematales</taxon>
        <taxon>Aerosakkonemataceae</taxon>
        <taxon>Floridanema</taxon>
        <taxon>Floridanema evergladense</taxon>
    </lineage>
</organism>
<protein>
    <recommendedName>
        <fullName evidence="3">GIY-YIG homing endonuclease</fullName>
    </recommendedName>
</protein>
<evidence type="ECO:0008006" key="3">
    <source>
        <dbReference type="Google" id="ProtNLM"/>
    </source>
</evidence>
<gene>
    <name evidence="1" type="ORF">ACE1CA_18785</name>
</gene>
<accession>A0ABV4WNC3</accession>
<reference evidence="1 2" key="1">
    <citation type="submission" date="2024-09" db="EMBL/GenBank/DDBJ databases">
        <title>Floridaenema gen nov. (Aerosakkonemataceae, Aerosakkonematales ord. nov., Cyanobacteria) from benthic tropical and subtropical fresh waters, with the description of four new species.</title>
        <authorList>
            <person name="Moretto J.A."/>
            <person name="Berthold D.E."/>
            <person name="Lefler F.W."/>
            <person name="Huang I.-S."/>
            <person name="Laughinghouse H. IV."/>
        </authorList>
    </citation>
    <scope>NUCLEOTIDE SEQUENCE [LARGE SCALE GENOMIC DNA]</scope>
    <source>
        <strain evidence="1 2">BLCC-F167</strain>
    </source>
</reference>
<dbReference type="Proteomes" id="UP001576780">
    <property type="component" value="Unassembled WGS sequence"/>
</dbReference>
<name>A0ABV4WNC3_9CYAN</name>
<evidence type="ECO:0000313" key="2">
    <source>
        <dbReference type="Proteomes" id="UP001576780"/>
    </source>
</evidence>
<dbReference type="RefSeq" id="WP_413278961.1">
    <property type="nucleotide sequence ID" value="NZ_JBHFNT010000161.1"/>
</dbReference>
<proteinExistence type="predicted"/>